<proteinExistence type="predicted"/>
<name>A0ABN9KNH7_9NEOB</name>
<organism evidence="1 2">
    <name type="scientific">Ranitomeya imitator</name>
    <name type="common">mimic poison frog</name>
    <dbReference type="NCBI Taxonomy" id="111125"/>
    <lineage>
        <taxon>Eukaryota</taxon>
        <taxon>Metazoa</taxon>
        <taxon>Chordata</taxon>
        <taxon>Craniata</taxon>
        <taxon>Vertebrata</taxon>
        <taxon>Euteleostomi</taxon>
        <taxon>Amphibia</taxon>
        <taxon>Batrachia</taxon>
        <taxon>Anura</taxon>
        <taxon>Neobatrachia</taxon>
        <taxon>Hyloidea</taxon>
        <taxon>Dendrobatidae</taxon>
        <taxon>Dendrobatinae</taxon>
        <taxon>Ranitomeya</taxon>
    </lineage>
</organism>
<evidence type="ECO:0000313" key="2">
    <source>
        <dbReference type="Proteomes" id="UP001176940"/>
    </source>
</evidence>
<evidence type="ECO:0000313" key="1">
    <source>
        <dbReference type="EMBL" id="CAJ0917215.1"/>
    </source>
</evidence>
<feature type="non-terminal residue" evidence="1">
    <location>
        <position position="183"/>
    </location>
</feature>
<reference evidence="1" key="1">
    <citation type="submission" date="2023-07" db="EMBL/GenBank/DDBJ databases">
        <authorList>
            <person name="Stuckert A."/>
        </authorList>
    </citation>
    <scope>NUCLEOTIDE SEQUENCE</scope>
</reference>
<dbReference type="Proteomes" id="UP001176940">
    <property type="component" value="Unassembled WGS sequence"/>
</dbReference>
<keyword evidence="2" id="KW-1185">Reference proteome</keyword>
<gene>
    <name evidence="1" type="ORF">RIMI_LOCUS458472</name>
</gene>
<comment type="caution">
    <text evidence="1">The sequence shown here is derived from an EMBL/GenBank/DDBJ whole genome shotgun (WGS) entry which is preliminary data.</text>
</comment>
<accession>A0ABN9KNH7</accession>
<dbReference type="EMBL" id="CAUEEQ010000547">
    <property type="protein sequence ID" value="CAJ0917215.1"/>
    <property type="molecule type" value="Genomic_DNA"/>
</dbReference>
<protein>
    <submittedName>
        <fullName evidence="1">Uncharacterized protein</fullName>
    </submittedName>
</protein>
<sequence length="183" mass="19019">MAPTGTVSQPVLIPITIPGQMSGQQGLALWNFPTTTLATIPGLAAAPPAGGMFKLPLANLQAAPVLNTALQTPVQAAPALQAIYQAQPAVQAQAALQATVQPQAALQVPTTLQAQTAMVSSNVVKSDPPTHLTVQPASFTFNPAIDGNQGKHRVTKRGPALSYPMFTLVTGIVGRWRAIFIDL</sequence>